<name>A0ABW4KL80_9BACI</name>
<feature type="compositionally biased region" description="Low complexity" evidence="1">
    <location>
        <begin position="533"/>
        <end position="543"/>
    </location>
</feature>
<evidence type="ECO:0000313" key="6">
    <source>
        <dbReference type="Proteomes" id="UP001597301"/>
    </source>
</evidence>
<feature type="domain" description="Predicted membrane protein YciQ-like C-terminal" evidence="4">
    <location>
        <begin position="301"/>
        <end position="458"/>
    </location>
</feature>
<evidence type="ECO:0000313" key="5">
    <source>
        <dbReference type="EMBL" id="MFD1708121.1"/>
    </source>
</evidence>
<proteinExistence type="predicted"/>
<keyword evidence="2" id="KW-1133">Transmembrane helix</keyword>
<dbReference type="Pfam" id="PF09972">
    <property type="entry name" value="DUF2207"/>
    <property type="match status" value="1"/>
</dbReference>
<dbReference type="Pfam" id="PF20990">
    <property type="entry name" value="DUF2207_C"/>
    <property type="match status" value="1"/>
</dbReference>
<dbReference type="Proteomes" id="UP001597301">
    <property type="component" value="Unassembled WGS sequence"/>
</dbReference>
<evidence type="ECO:0000259" key="3">
    <source>
        <dbReference type="Pfam" id="PF09972"/>
    </source>
</evidence>
<feature type="region of interest" description="Disordered" evidence="1">
    <location>
        <begin position="532"/>
        <end position="559"/>
    </location>
</feature>
<organism evidence="5 6">
    <name type="scientific">Siminovitchia sediminis</name>
    <dbReference type="NCBI Taxonomy" id="1274353"/>
    <lineage>
        <taxon>Bacteria</taxon>
        <taxon>Bacillati</taxon>
        <taxon>Bacillota</taxon>
        <taxon>Bacilli</taxon>
        <taxon>Bacillales</taxon>
        <taxon>Bacillaceae</taxon>
        <taxon>Siminovitchia</taxon>
    </lineage>
</organism>
<dbReference type="InterPro" id="IPR018702">
    <property type="entry name" value="DUF2207"/>
</dbReference>
<feature type="compositionally biased region" description="Gly residues" evidence="1">
    <location>
        <begin position="544"/>
        <end position="559"/>
    </location>
</feature>
<evidence type="ECO:0000256" key="1">
    <source>
        <dbReference type="SAM" id="MobiDB-lite"/>
    </source>
</evidence>
<feature type="domain" description="DUF2207" evidence="3">
    <location>
        <begin position="29"/>
        <end position="195"/>
    </location>
</feature>
<sequence length="559" mass="63610">MILVWRKVTLFTVVFLFFLPAIALAVDFSISDVKIDAYLLENGEVHVIEQFTYEFDGEFNGISREISPKKGAEISSFLAKEGGKDLKTEKDGDMYKVYRSGKDETIQVELQYLIEDGMEKYVDVAQFYWPFFDDRNEADYGRLTIAVHPPRPTDDAIALGYDTAFDKEHITEGGTAVFSVGNVKAGQNGDIRVVFDASLFPGLPFTDTKEMKQEIIDEKMMMKEKAAAFAKGQKTAASAGFWSLLGFAVLFIGICIYDFRRRIQLKQNVVKEVFASEVAIPKQEMSMPATISFTTPDRKFSIPAALMDLVRQGYVKQTGEGRFMLGYRMAREDHEQQLISLLFDQMGSNHSFSVDDLERFMKKEENHRIYTEETTKWKMAVQKEIKQQELFRKRIKIRWMTAAASIIPFFCIIIFAGYELYLWMTLSIFLFLLSLLFSIFYKPLSEKGIRMKEEWKRLNDEFDQMKNEQWNRYSQDDRMRAMIYSLGIHGANLKQFEIWEQKVPAASASDMAYFPIFWPALSNSFAAADEQASQSFTSQSGSPSSGGGVGGGGGGSGAF</sequence>
<gene>
    <name evidence="5" type="ORF">ACFSCZ_15470</name>
</gene>
<evidence type="ECO:0000259" key="4">
    <source>
        <dbReference type="Pfam" id="PF20990"/>
    </source>
</evidence>
<reference evidence="6" key="1">
    <citation type="journal article" date="2019" name="Int. J. Syst. Evol. Microbiol.">
        <title>The Global Catalogue of Microorganisms (GCM) 10K type strain sequencing project: providing services to taxonomists for standard genome sequencing and annotation.</title>
        <authorList>
            <consortium name="The Broad Institute Genomics Platform"/>
            <consortium name="The Broad Institute Genome Sequencing Center for Infectious Disease"/>
            <person name="Wu L."/>
            <person name="Ma J."/>
        </authorList>
    </citation>
    <scope>NUCLEOTIDE SEQUENCE [LARGE SCALE GENOMIC DNA]</scope>
    <source>
        <strain evidence="6">CGMCC 1.12295</strain>
    </source>
</reference>
<comment type="caution">
    <text evidence="5">The sequence shown here is derived from an EMBL/GenBank/DDBJ whole genome shotgun (WGS) entry which is preliminary data.</text>
</comment>
<keyword evidence="2" id="KW-0472">Membrane</keyword>
<keyword evidence="6" id="KW-1185">Reference proteome</keyword>
<accession>A0ABW4KL80</accession>
<protein>
    <submittedName>
        <fullName evidence="5">DUF2207 domain-containing protein</fullName>
    </submittedName>
</protein>
<feature type="transmembrane region" description="Helical" evidence="2">
    <location>
        <begin position="239"/>
        <end position="259"/>
    </location>
</feature>
<dbReference type="EMBL" id="JBHUEO010000058">
    <property type="protein sequence ID" value="MFD1708121.1"/>
    <property type="molecule type" value="Genomic_DNA"/>
</dbReference>
<dbReference type="RefSeq" id="WP_380775065.1">
    <property type="nucleotide sequence ID" value="NZ_JBHUEO010000058.1"/>
</dbReference>
<feature type="transmembrane region" description="Helical" evidence="2">
    <location>
        <begin position="397"/>
        <end position="415"/>
    </location>
</feature>
<feature type="transmembrane region" description="Helical" evidence="2">
    <location>
        <begin position="421"/>
        <end position="441"/>
    </location>
</feature>
<keyword evidence="2" id="KW-0812">Transmembrane</keyword>
<dbReference type="InterPro" id="IPR048389">
    <property type="entry name" value="YciQ-like_C"/>
</dbReference>
<evidence type="ECO:0000256" key="2">
    <source>
        <dbReference type="SAM" id="Phobius"/>
    </source>
</evidence>